<evidence type="ECO:0000256" key="3">
    <source>
        <dbReference type="ARBA" id="ARBA00022448"/>
    </source>
</evidence>
<evidence type="ECO:0000256" key="7">
    <source>
        <dbReference type="SAM" id="MobiDB-lite"/>
    </source>
</evidence>
<sequence>MAAGESLVRSDAISRIRVKRPLLHRALDAGKIDVGVKVSVEIAAELNAPKLQVLSPKDYYEVYLAVSEELQIFGNVVVASARAGGTSVVDLYEKVQYTEHVTPRLYLLITIGSALVTTKQTLVEEVMSDLLTMCSAVQNPIRGLFLRNYYAQCMKDKLPDGERSREQLERTIGFVLENFTAMNRLWVRLQYDCPPEMNKLRTKQRRELSLLVGSSIMTISKLRGVDLSLYKTLILPQLLDQIVSCKESLAQEYLMECIVQVFPDEHHIGTLEELLTAFSKFEKGVDLRLVIAALTDRLSRFASNSPENCEAVRNARTFDVFAAYLPEVVKKFAPFIQRTELLRAYASLLRLVLAAYPDRMDFVDQVLCFCVTTLQATEGSSITTGAEDMITTITSDEFFEGDDGEIAENASASTTAKAPGSGGDASSEAVQELAECSAEENVLVQVISMVFEAHKDISDRLKLRHFMAFIRVLSSPTRRKVAAMLLESISEYKQCIQDETTLEKLFVYVDPLISDGSIRKKQPLVHPLLEKLVDNGALDRESPMTIGQAVPREAHDMEGPSSSAQPSVLSFGQTQEQAEELEMDAGQQQVGRIVHLLDSSSPERLFVFHRMCFDRFRKAGEKNLRLTLPSLVFASLRLAFTWMSPKALEQALEMINCLEEFNPEKALRFYLETTKTAKSIGGSARAYILHCIERALVVLETRIVNSREQLRSLTLITSTTTAVGGSMAAVDYESLCQSVVKAGSQLLTRRDQCTALCDATELFWNDETGNDAIRVVQCLGMALDSANAVVSGFERTFLYCDIFNRTTTLFELGCNEVARKEVGQLLAISKNLLDEMGPTSKVHATRKRLARAEKYALNNPELCRSFALIAPQ</sequence>
<dbReference type="PANTHER" id="PTHR11099">
    <property type="entry name" value="VACUOLAR SORTING PROTEIN 35"/>
    <property type="match status" value="1"/>
</dbReference>
<protein>
    <recommendedName>
        <fullName evidence="6">Vacuolar protein sorting-associated protein 35</fullName>
    </recommendedName>
</protein>
<evidence type="ECO:0000313" key="9">
    <source>
        <dbReference type="Proteomes" id="UP001157974"/>
    </source>
</evidence>
<dbReference type="PIRSF" id="PIRSF009375">
    <property type="entry name" value="Retromer_Vps35"/>
    <property type="match status" value="1"/>
</dbReference>
<accession>A0AAV8UR85</accession>
<dbReference type="PANTHER" id="PTHR11099:SF0">
    <property type="entry name" value="VACUOLAR PROTEIN SORTING-ASSOCIATED PROTEIN 35"/>
    <property type="match status" value="1"/>
</dbReference>
<comment type="caution">
    <text evidence="8">The sequence shown here is derived from an EMBL/GenBank/DDBJ whole genome shotgun (WGS) entry which is preliminary data.</text>
</comment>
<feature type="compositionally biased region" description="Polar residues" evidence="7">
    <location>
        <begin position="560"/>
        <end position="576"/>
    </location>
</feature>
<reference evidence="8 9" key="1">
    <citation type="journal article" date="2023" name="Nat. Commun.">
        <title>Origin of minicircular mitochondrial genomes in red algae.</title>
        <authorList>
            <person name="Lee Y."/>
            <person name="Cho C.H."/>
            <person name="Lee Y.M."/>
            <person name="Park S.I."/>
            <person name="Yang J.H."/>
            <person name="West J.A."/>
            <person name="Bhattacharya D."/>
            <person name="Yoon H.S."/>
        </authorList>
    </citation>
    <scope>NUCLEOTIDE SEQUENCE [LARGE SCALE GENOMIC DNA]</scope>
    <source>
        <strain evidence="8 9">CCMP1338</strain>
        <tissue evidence="8">Whole cell</tissue>
    </source>
</reference>
<dbReference type="GO" id="GO:0005829">
    <property type="term" value="C:cytosol"/>
    <property type="evidence" value="ECO:0007669"/>
    <property type="project" value="GOC"/>
</dbReference>
<comment type="subcellular location">
    <subcellularLocation>
        <location evidence="1">Membrane</location>
        <topology evidence="1">Peripheral membrane protein</topology>
    </subcellularLocation>
</comment>
<dbReference type="Gene3D" id="1.25.40.660">
    <property type="entry name" value="Vacuolar protein sorting-associated protein 35, helical subcomplex Vps35-C"/>
    <property type="match status" value="1"/>
</dbReference>
<dbReference type="GO" id="GO:0006886">
    <property type="term" value="P:intracellular protein transport"/>
    <property type="evidence" value="ECO:0007669"/>
    <property type="project" value="TreeGrafter"/>
</dbReference>
<dbReference type="GO" id="GO:0005770">
    <property type="term" value="C:late endosome"/>
    <property type="evidence" value="ECO:0007669"/>
    <property type="project" value="TreeGrafter"/>
</dbReference>
<evidence type="ECO:0000256" key="1">
    <source>
        <dbReference type="ARBA" id="ARBA00004170"/>
    </source>
</evidence>
<keyword evidence="5" id="KW-0472">Membrane</keyword>
<proteinExistence type="inferred from homology"/>
<dbReference type="InterPro" id="IPR042491">
    <property type="entry name" value="Vps35_C"/>
</dbReference>
<evidence type="ECO:0000256" key="6">
    <source>
        <dbReference type="PIRNR" id="PIRNR009375"/>
    </source>
</evidence>
<evidence type="ECO:0000256" key="2">
    <source>
        <dbReference type="ARBA" id="ARBA00006536"/>
    </source>
</evidence>
<dbReference type="Pfam" id="PF03635">
    <property type="entry name" value="Vps35"/>
    <property type="match status" value="1"/>
</dbReference>
<keyword evidence="3 6" id="KW-0813">Transport</keyword>
<feature type="region of interest" description="Disordered" evidence="7">
    <location>
        <begin position="554"/>
        <end position="579"/>
    </location>
</feature>
<dbReference type="InterPro" id="IPR005378">
    <property type="entry name" value="Vps35"/>
</dbReference>
<comment type="function">
    <text evidence="6">Plays a role in vesicular protein sorting.</text>
</comment>
<evidence type="ECO:0000256" key="5">
    <source>
        <dbReference type="ARBA" id="ARBA00023136"/>
    </source>
</evidence>
<dbReference type="AlphaFoldDB" id="A0AAV8UR85"/>
<dbReference type="EMBL" id="JAMWBK010000006">
    <property type="protein sequence ID" value="KAJ8904078.1"/>
    <property type="molecule type" value="Genomic_DNA"/>
</dbReference>
<dbReference type="GO" id="GO:0042147">
    <property type="term" value="P:retrograde transport, endosome to Golgi"/>
    <property type="evidence" value="ECO:0007669"/>
    <property type="project" value="InterPro"/>
</dbReference>
<keyword evidence="9" id="KW-1185">Reference proteome</keyword>
<dbReference type="GO" id="GO:0030906">
    <property type="term" value="C:retromer, cargo-selective complex"/>
    <property type="evidence" value="ECO:0007669"/>
    <property type="project" value="InterPro"/>
</dbReference>
<evidence type="ECO:0000256" key="4">
    <source>
        <dbReference type="ARBA" id="ARBA00022927"/>
    </source>
</evidence>
<keyword evidence="4 6" id="KW-0653">Protein transport</keyword>
<evidence type="ECO:0000313" key="8">
    <source>
        <dbReference type="EMBL" id="KAJ8904078.1"/>
    </source>
</evidence>
<organism evidence="8 9">
    <name type="scientific">Rhodosorus marinus</name>
    <dbReference type="NCBI Taxonomy" id="101924"/>
    <lineage>
        <taxon>Eukaryota</taxon>
        <taxon>Rhodophyta</taxon>
        <taxon>Stylonematophyceae</taxon>
        <taxon>Stylonematales</taxon>
        <taxon>Stylonemataceae</taxon>
        <taxon>Rhodosorus</taxon>
    </lineage>
</organism>
<comment type="similarity">
    <text evidence="2 6">Belongs to the VPS35 family.</text>
</comment>
<gene>
    <name evidence="8" type="ORF">NDN08_000607</name>
</gene>
<dbReference type="Proteomes" id="UP001157974">
    <property type="component" value="Unassembled WGS sequence"/>
</dbReference>
<name>A0AAV8UR85_9RHOD</name>